<proteinExistence type="predicted"/>
<gene>
    <name evidence="1" type="ORF">CP98_03184</name>
</gene>
<protein>
    <submittedName>
        <fullName evidence="1">Uncharacterized protein</fullName>
    </submittedName>
</protein>
<dbReference type="Proteomes" id="UP000028534">
    <property type="component" value="Unassembled WGS sequence"/>
</dbReference>
<evidence type="ECO:0000313" key="1">
    <source>
        <dbReference type="EMBL" id="KEZ17701.1"/>
    </source>
</evidence>
<organism evidence="1 2">
    <name type="scientific">Sphingobium yanoikuyae</name>
    <name type="common">Sphingomonas yanoikuyae</name>
    <dbReference type="NCBI Taxonomy" id="13690"/>
    <lineage>
        <taxon>Bacteria</taxon>
        <taxon>Pseudomonadati</taxon>
        <taxon>Pseudomonadota</taxon>
        <taxon>Alphaproteobacteria</taxon>
        <taxon>Sphingomonadales</taxon>
        <taxon>Sphingomonadaceae</taxon>
        <taxon>Sphingobium</taxon>
    </lineage>
</organism>
<dbReference type="PATRIC" id="fig|13690.10.peg.3263"/>
<dbReference type="AlphaFoldDB" id="A0A084EIA9"/>
<comment type="caution">
    <text evidence="1">The sequence shown here is derived from an EMBL/GenBank/DDBJ whole genome shotgun (WGS) entry which is preliminary data.</text>
</comment>
<dbReference type="RefSeq" id="WP_037520795.1">
    <property type="nucleotide sequence ID" value="NZ_JGVR01000020.1"/>
</dbReference>
<name>A0A084EIA9_SPHYA</name>
<dbReference type="EMBL" id="JGVR01000020">
    <property type="protein sequence ID" value="KEZ17701.1"/>
    <property type="molecule type" value="Genomic_DNA"/>
</dbReference>
<evidence type="ECO:0000313" key="2">
    <source>
        <dbReference type="Proteomes" id="UP000028534"/>
    </source>
</evidence>
<sequence>MSKFGADTDDFTLVKTRYGVCHSIPVGGEGRRVHCKRNAATCKFCHEHGVPAADPDPFDTACAALRDNWGKRWAESDRRPGDLQADEYWPADGIHIVALDDETRARTILVSFGENDTAMGAISAICAVHNEMIGRPD</sequence>
<reference evidence="1 2" key="1">
    <citation type="submission" date="2014-03" db="EMBL/GenBank/DDBJ databases">
        <title>Genome sequence of Sphingobium yanoikuyae B1.</title>
        <authorList>
            <person name="Gan H.M."/>
            <person name="Gan H.Y."/>
            <person name="Savka M.A."/>
        </authorList>
    </citation>
    <scope>NUCLEOTIDE SEQUENCE [LARGE SCALE GENOMIC DNA]</scope>
    <source>
        <strain evidence="1 2">B1</strain>
    </source>
</reference>
<accession>A0A084EIA9</accession>